<dbReference type="InterPro" id="IPR027574">
    <property type="entry name" value="Thiaminase_II"/>
</dbReference>
<dbReference type="InterPro" id="IPR050967">
    <property type="entry name" value="Thiamine_Salvage_TenA"/>
</dbReference>
<evidence type="ECO:0000256" key="3">
    <source>
        <dbReference type="ARBA" id="ARBA00010264"/>
    </source>
</evidence>
<comment type="subunit">
    <text evidence="4">Homotetramer.</text>
</comment>
<dbReference type="EC" id="3.5.99.2" evidence="5 9"/>
<dbReference type="NCBIfam" id="TIGR04306">
    <property type="entry name" value="salvage_TenA"/>
    <property type="match status" value="1"/>
</dbReference>
<dbReference type="InterPro" id="IPR026285">
    <property type="entry name" value="TenA_E"/>
</dbReference>
<organism evidence="12 13">
    <name type="scientific">Alkalihalobacillus trypoxylicola</name>
    <dbReference type="NCBI Taxonomy" id="519424"/>
    <lineage>
        <taxon>Bacteria</taxon>
        <taxon>Bacillati</taxon>
        <taxon>Bacillota</taxon>
        <taxon>Bacilli</taxon>
        <taxon>Bacillales</taxon>
        <taxon>Bacillaceae</taxon>
        <taxon>Alkalihalobacillus</taxon>
    </lineage>
</organism>
<evidence type="ECO:0000313" key="13">
    <source>
        <dbReference type="Proteomes" id="UP000075806"/>
    </source>
</evidence>
<comment type="function">
    <text evidence="9">Catalyzes an amino-pyrimidine hydrolysis reaction at the C5' of the pyrimidine moiety of thiamine compounds, a reaction that is part of a thiamine salvage pathway. Thus, catalyzes the conversion of 4-amino-5-aminomethyl-2-methylpyrimidine to 4-amino-5-hydroxymethyl-2-methylpyrimidine (HMP).</text>
</comment>
<evidence type="ECO:0000256" key="6">
    <source>
        <dbReference type="ARBA" id="ARBA00013647"/>
    </source>
</evidence>
<dbReference type="STRING" id="519424.AZF04_04210"/>
<dbReference type="Gene3D" id="1.20.910.10">
    <property type="entry name" value="Heme oxygenase-like"/>
    <property type="match status" value="1"/>
</dbReference>
<dbReference type="PANTHER" id="PTHR43198:SF2">
    <property type="entry name" value="SI:CH1073-67J19.1-RELATED"/>
    <property type="match status" value="1"/>
</dbReference>
<feature type="active site" description="Proton donor" evidence="10">
    <location>
        <position position="207"/>
    </location>
</feature>
<name>A0A162E7S7_9BACI</name>
<dbReference type="PIRSF" id="PIRSF003170">
    <property type="entry name" value="Pet18p"/>
    <property type="match status" value="1"/>
</dbReference>
<dbReference type="RefSeq" id="WP_061948340.1">
    <property type="nucleotide sequence ID" value="NZ_LTAO01000012.1"/>
</dbReference>
<evidence type="ECO:0000259" key="11">
    <source>
        <dbReference type="Pfam" id="PF03070"/>
    </source>
</evidence>
<sequence>MKFTDRIYETAKPIWNQSHHHPFVQGIGHGTLDIDKFKFFMCQDYIYLIDYARLFALGSLKADRLDVMQTFAQMLHITLNEEMALHRAYAKRLGISESELTNTKPSPTTIAYSSYMLNIAQRGSIKELLAAVLPCAWSYYEIGKKLSEIPGAMEHEWYGEWVQMYQSPEFGEVASWQINLLNEFTTFSSEEEKNQLEEIFLNTSRFEYMFWDMSYQKAMWPLDEK</sequence>
<comment type="catalytic activity">
    <reaction evidence="1 9">
        <text>4-amino-5-aminomethyl-2-methylpyrimidine + H2O = 4-amino-5-hydroxymethyl-2-methylpyrimidine + NH4(+)</text>
        <dbReference type="Rhea" id="RHEA:31799"/>
        <dbReference type="ChEBI" id="CHEBI:15377"/>
        <dbReference type="ChEBI" id="CHEBI:16892"/>
        <dbReference type="ChEBI" id="CHEBI:28938"/>
        <dbReference type="ChEBI" id="CHEBI:63416"/>
        <dbReference type="EC" id="3.5.99.2"/>
    </reaction>
</comment>
<dbReference type="InterPro" id="IPR004305">
    <property type="entry name" value="Thiaminase-2/PQQC"/>
</dbReference>
<evidence type="ECO:0000256" key="2">
    <source>
        <dbReference type="ARBA" id="ARBA00004948"/>
    </source>
</evidence>
<comment type="caution">
    <text evidence="12">The sequence shown here is derived from an EMBL/GenBank/DDBJ whole genome shotgun (WGS) entry which is preliminary data.</text>
</comment>
<dbReference type="PANTHER" id="PTHR43198">
    <property type="entry name" value="BIFUNCTIONAL TH2 PROTEIN"/>
    <property type="match status" value="1"/>
</dbReference>
<keyword evidence="9" id="KW-0378">Hydrolase</keyword>
<reference evidence="12" key="1">
    <citation type="submission" date="2016-02" db="EMBL/GenBank/DDBJ databases">
        <title>Genome sequence of Bacillus trypoxylicola KCTC 13244(T).</title>
        <authorList>
            <person name="Jeong H."/>
            <person name="Park S.-H."/>
            <person name="Choi S.-K."/>
        </authorList>
    </citation>
    <scope>NUCLEOTIDE SEQUENCE [LARGE SCALE GENOMIC DNA]</scope>
    <source>
        <strain evidence="12">KCTC 13244</strain>
    </source>
</reference>
<proteinExistence type="inferred from homology"/>
<protein>
    <recommendedName>
        <fullName evidence="6 9">Aminopyrimidine aminohydrolase</fullName>
        <ecNumber evidence="5 9">3.5.99.2</ecNumber>
    </recommendedName>
</protein>
<dbReference type="OrthoDB" id="34166at2"/>
<gene>
    <name evidence="12" type="ORF">AZF04_04210</name>
</gene>
<evidence type="ECO:0000256" key="1">
    <source>
        <dbReference type="ARBA" id="ARBA00001881"/>
    </source>
</evidence>
<keyword evidence="7 9" id="KW-0784">Thiamine biosynthesis</keyword>
<dbReference type="Pfam" id="PF03070">
    <property type="entry name" value="TENA_THI-4"/>
    <property type="match status" value="1"/>
</dbReference>
<dbReference type="UniPathway" id="UPA00060"/>
<dbReference type="EMBL" id="LTAO01000012">
    <property type="protein sequence ID" value="KYG31986.1"/>
    <property type="molecule type" value="Genomic_DNA"/>
</dbReference>
<dbReference type="GO" id="GO:0005829">
    <property type="term" value="C:cytosol"/>
    <property type="evidence" value="ECO:0007669"/>
    <property type="project" value="TreeGrafter"/>
</dbReference>
<accession>A0A162E7S7</accession>
<dbReference type="GO" id="GO:0050334">
    <property type="term" value="F:thiaminase activity"/>
    <property type="evidence" value="ECO:0007669"/>
    <property type="project" value="UniProtKB-UniRule"/>
</dbReference>
<comment type="similarity">
    <text evidence="3 9">Belongs to the TenA family.</text>
</comment>
<comment type="pathway">
    <text evidence="2 9">Cofactor biosynthesis; thiamine diphosphate biosynthesis.</text>
</comment>
<evidence type="ECO:0000313" key="12">
    <source>
        <dbReference type="EMBL" id="KYG31986.1"/>
    </source>
</evidence>
<dbReference type="AlphaFoldDB" id="A0A162E7S7"/>
<feature type="domain" description="Thiaminase-2/PQQC" evidence="11">
    <location>
        <begin position="10"/>
        <end position="216"/>
    </location>
</feature>
<dbReference type="Proteomes" id="UP000075806">
    <property type="component" value="Unassembled WGS sequence"/>
</dbReference>
<dbReference type="CDD" id="cd19366">
    <property type="entry name" value="TenA_C_BhTenA-like"/>
    <property type="match status" value="1"/>
</dbReference>
<dbReference type="GO" id="GO:0009229">
    <property type="term" value="P:thiamine diphosphate biosynthetic process"/>
    <property type="evidence" value="ECO:0007669"/>
    <property type="project" value="UniProtKB-UniPathway"/>
</dbReference>
<evidence type="ECO:0000256" key="5">
    <source>
        <dbReference type="ARBA" id="ARBA00012684"/>
    </source>
</evidence>
<evidence type="ECO:0000256" key="7">
    <source>
        <dbReference type="ARBA" id="ARBA00022977"/>
    </source>
</evidence>
<evidence type="ECO:0000256" key="9">
    <source>
        <dbReference type="PIRNR" id="PIRNR003170"/>
    </source>
</evidence>
<dbReference type="InterPro" id="IPR016084">
    <property type="entry name" value="Haem_Oase-like_multi-hlx"/>
</dbReference>
<evidence type="ECO:0000256" key="8">
    <source>
        <dbReference type="ARBA" id="ARBA00048337"/>
    </source>
</evidence>
<dbReference type="SUPFAM" id="SSF48613">
    <property type="entry name" value="Heme oxygenase-like"/>
    <property type="match status" value="1"/>
</dbReference>
<comment type="catalytic activity">
    <reaction evidence="8 9">
        <text>thiamine + H2O = 5-(2-hydroxyethyl)-4-methylthiazole + 4-amino-5-hydroxymethyl-2-methylpyrimidine + H(+)</text>
        <dbReference type="Rhea" id="RHEA:17509"/>
        <dbReference type="ChEBI" id="CHEBI:15377"/>
        <dbReference type="ChEBI" id="CHEBI:15378"/>
        <dbReference type="ChEBI" id="CHEBI:16892"/>
        <dbReference type="ChEBI" id="CHEBI:17957"/>
        <dbReference type="ChEBI" id="CHEBI:18385"/>
        <dbReference type="EC" id="3.5.99.2"/>
    </reaction>
</comment>
<evidence type="ECO:0000256" key="10">
    <source>
        <dbReference type="PIRSR" id="PIRSR003170-1"/>
    </source>
</evidence>
<evidence type="ECO:0000256" key="4">
    <source>
        <dbReference type="ARBA" id="ARBA00011881"/>
    </source>
</evidence>
<dbReference type="GO" id="GO:0009228">
    <property type="term" value="P:thiamine biosynthetic process"/>
    <property type="evidence" value="ECO:0007669"/>
    <property type="project" value="UniProtKB-KW"/>
</dbReference>
<keyword evidence="13" id="KW-1185">Reference proteome</keyword>